<evidence type="ECO:0000313" key="2">
    <source>
        <dbReference type="Proteomes" id="UP000827976"/>
    </source>
</evidence>
<reference evidence="2" key="1">
    <citation type="journal article" date="2022" name="Nat. Commun.">
        <title>Chromosome evolution and the genetic basis of agronomically important traits in greater yam.</title>
        <authorList>
            <person name="Bredeson J.V."/>
            <person name="Lyons J.B."/>
            <person name="Oniyinde I.O."/>
            <person name="Okereke N.R."/>
            <person name="Kolade O."/>
            <person name="Nnabue I."/>
            <person name="Nwadili C.O."/>
            <person name="Hribova E."/>
            <person name="Parker M."/>
            <person name="Nwogha J."/>
            <person name="Shu S."/>
            <person name="Carlson J."/>
            <person name="Kariba R."/>
            <person name="Muthemba S."/>
            <person name="Knop K."/>
            <person name="Barton G.J."/>
            <person name="Sherwood A.V."/>
            <person name="Lopez-Montes A."/>
            <person name="Asiedu R."/>
            <person name="Jamnadass R."/>
            <person name="Muchugi A."/>
            <person name="Goodstein D."/>
            <person name="Egesi C.N."/>
            <person name="Featherston J."/>
            <person name="Asfaw A."/>
            <person name="Simpson G.G."/>
            <person name="Dolezel J."/>
            <person name="Hendre P.S."/>
            <person name="Van Deynze A."/>
            <person name="Kumar P.L."/>
            <person name="Obidiegwu J.E."/>
            <person name="Bhattacharjee R."/>
            <person name="Rokhsar D.S."/>
        </authorList>
    </citation>
    <scope>NUCLEOTIDE SEQUENCE [LARGE SCALE GENOMIC DNA]</scope>
    <source>
        <strain evidence="2">cv. TDa95/00328</strain>
    </source>
</reference>
<comment type="caution">
    <text evidence="1">The sequence shown here is derived from an EMBL/GenBank/DDBJ whole genome shotgun (WGS) entry which is preliminary data.</text>
</comment>
<protein>
    <submittedName>
        <fullName evidence="1">Uncharacterized protein</fullName>
    </submittedName>
</protein>
<name>A0ACB7VU93_DIOAL</name>
<proteinExistence type="predicted"/>
<accession>A0ACB7VU93</accession>
<sequence>MDSATCEPNRKSGDICGGSFGQSLSYRDSLVAQKCCNVSNKEAGMRIATAEDLNVPFCNDEVAALIVQEIGNDFQGMLHICDSSRQLSGNDASLDDDKMDGSIKIRMFQEMNNSVSLDAKVERSLNKFPTFPCPKELQNCSAPMNCRKGLLSRLLDGPTSSKSENPAYARSLSLPPSSSLVSAMKGGREENGICLEMKLHVKWAPEVYDPPSTTMSHTVKSHQHRPKARRKDQQKHKHKGKSSRNKHTNKTNGGNKASTSYMRPRGDNEELLFDGCYSAEFTLPSQEAKCGSNFLGNSLTKVQLSIAEV</sequence>
<evidence type="ECO:0000313" key="1">
    <source>
        <dbReference type="EMBL" id="KAH7678021.1"/>
    </source>
</evidence>
<organism evidence="1 2">
    <name type="scientific">Dioscorea alata</name>
    <name type="common">Purple yam</name>
    <dbReference type="NCBI Taxonomy" id="55571"/>
    <lineage>
        <taxon>Eukaryota</taxon>
        <taxon>Viridiplantae</taxon>
        <taxon>Streptophyta</taxon>
        <taxon>Embryophyta</taxon>
        <taxon>Tracheophyta</taxon>
        <taxon>Spermatophyta</taxon>
        <taxon>Magnoliopsida</taxon>
        <taxon>Liliopsida</taxon>
        <taxon>Dioscoreales</taxon>
        <taxon>Dioscoreaceae</taxon>
        <taxon>Dioscorea</taxon>
    </lineage>
</organism>
<dbReference type="Proteomes" id="UP000827976">
    <property type="component" value="Chromosome 7"/>
</dbReference>
<keyword evidence="2" id="KW-1185">Reference proteome</keyword>
<dbReference type="EMBL" id="CM037017">
    <property type="protein sequence ID" value="KAH7678021.1"/>
    <property type="molecule type" value="Genomic_DNA"/>
</dbReference>
<gene>
    <name evidence="1" type="ORF">IHE45_07G122400</name>
</gene>